<dbReference type="PANTHER" id="PTHR33627:SF1">
    <property type="entry name" value="TRANSPOSASE"/>
    <property type="match status" value="1"/>
</dbReference>
<name>A0ABZ1KJM8_STRAH</name>
<proteinExistence type="predicted"/>
<evidence type="ECO:0000313" key="3">
    <source>
        <dbReference type="EMBL" id="WTQ79402.1"/>
    </source>
</evidence>
<dbReference type="Pfam" id="PF13546">
    <property type="entry name" value="DDE_5"/>
    <property type="match status" value="1"/>
</dbReference>
<dbReference type="InterPro" id="IPR038721">
    <property type="entry name" value="IS701-like_DDE_dom"/>
</dbReference>
<feature type="domain" description="Transposase IS701-like DDE" evidence="2">
    <location>
        <begin position="42"/>
        <end position="294"/>
    </location>
</feature>
<protein>
    <submittedName>
        <fullName evidence="3">Transposase</fullName>
    </submittedName>
</protein>
<dbReference type="PANTHER" id="PTHR33627">
    <property type="entry name" value="TRANSPOSASE"/>
    <property type="match status" value="1"/>
</dbReference>
<dbReference type="EMBL" id="CP108164">
    <property type="protein sequence ID" value="WTQ79402.1"/>
    <property type="molecule type" value="Genomic_DNA"/>
</dbReference>
<keyword evidence="4" id="KW-1185">Reference proteome</keyword>
<dbReference type="RefSeq" id="WP_051754083.1">
    <property type="nucleotide sequence ID" value="NZ_CP108164.1"/>
</dbReference>
<dbReference type="InterPro" id="IPR039365">
    <property type="entry name" value="IS701-like"/>
</dbReference>
<gene>
    <name evidence="3" type="ORF">OG350_03370</name>
</gene>
<dbReference type="GeneID" id="97279431"/>
<evidence type="ECO:0000313" key="4">
    <source>
        <dbReference type="Proteomes" id="UP001622557"/>
    </source>
</evidence>
<feature type="region of interest" description="Disordered" evidence="1">
    <location>
        <begin position="1"/>
        <end position="29"/>
    </location>
</feature>
<reference evidence="3 4" key="1">
    <citation type="submission" date="2022-10" db="EMBL/GenBank/DDBJ databases">
        <title>The complete genomes of actinobacterial strains from the NBC collection.</title>
        <authorList>
            <person name="Joergensen T.S."/>
            <person name="Alvarez Arevalo M."/>
            <person name="Sterndorff E.B."/>
            <person name="Faurdal D."/>
            <person name="Vuksanovic O."/>
            <person name="Mourched A.-S."/>
            <person name="Charusanti P."/>
            <person name="Shaw S."/>
            <person name="Blin K."/>
            <person name="Weber T."/>
        </authorList>
    </citation>
    <scope>NUCLEOTIDE SEQUENCE [LARGE SCALE GENOMIC DNA]</scope>
    <source>
        <strain evidence="3 4">NBC_00156</strain>
    </source>
</reference>
<evidence type="ECO:0000259" key="2">
    <source>
        <dbReference type="Pfam" id="PF13546"/>
    </source>
</evidence>
<sequence length="412" mass="44830">MNTSVLRKVDATHAPSVPHQRSVSPDGEVPDDDIVAELCAALFSLLGRKDQRRQAEQYLRGLLTTRGRKSIRNIAAHLGRPGLEQSLHHFVASSTWDWQPLRGALAGYLEHTIAPQAWVIQPMHIPKAGKYSVGVDEQFAPHLGQVVRGQQVIGAWLASPTVSAPVNWRMVLPESWVNDPERRARAEVPERTAPESAEECAVSVALQMARLWNIPRRPAVLDLRRCDVGAAARSLASGGVPFLARISPSSPLSVADPALPGHRAGPLPARRILELLKGMRVPAAWYDPAQPHLPRASWAAKVPVALPGPLGGTPRRLFLLGEWTDPGRPPSALWLTSLPRVPAASLVRTAKLADRVERDCDDIGERAGLRDFAGRSFRGWHRHMTLASVAHAAIALHAAEYGPRQAGRLIGA</sequence>
<accession>A0ABZ1KJM8</accession>
<organism evidence="3 4">
    <name type="scientific">Streptomyces achromogenes</name>
    <dbReference type="NCBI Taxonomy" id="67255"/>
    <lineage>
        <taxon>Bacteria</taxon>
        <taxon>Bacillati</taxon>
        <taxon>Actinomycetota</taxon>
        <taxon>Actinomycetes</taxon>
        <taxon>Kitasatosporales</taxon>
        <taxon>Streptomycetaceae</taxon>
        <taxon>Streptomyces</taxon>
    </lineage>
</organism>
<dbReference type="Proteomes" id="UP001622557">
    <property type="component" value="Chromosome"/>
</dbReference>
<evidence type="ECO:0000256" key="1">
    <source>
        <dbReference type="SAM" id="MobiDB-lite"/>
    </source>
</evidence>